<comment type="caution">
    <text evidence="3">The sequence shown here is derived from an EMBL/GenBank/DDBJ whole genome shotgun (WGS) entry which is preliminary data.</text>
</comment>
<keyword evidence="1" id="KW-0732">Signal</keyword>
<evidence type="ECO:0000256" key="1">
    <source>
        <dbReference type="SAM" id="SignalP"/>
    </source>
</evidence>
<feature type="signal peptide" evidence="1">
    <location>
        <begin position="1"/>
        <end position="21"/>
    </location>
</feature>
<gene>
    <name evidence="3" type="ORF">D1627_11835</name>
</gene>
<accession>A0A399S177</accession>
<evidence type="ECO:0000259" key="2">
    <source>
        <dbReference type="Pfam" id="PF13568"/>
    </source>
</evidence>
<protein>
    <submittedName>
        <fullName evidence="3">PorT family protein</fullName>
    </submittedName>
</protein>
<dbReference type="Proteomes" id="UP000266005">
    <property type="component" value="Unassembled WGS sequence"/>
</dbReference>
<reference evidence="4" key="1">
    <citation type="submission" date="2018-08" db="EMBL/GenBank/DDBJ databases">
        <title>Mucilaginibacter sp. MYSH2.</title>
        <authorList>
            <person name="Seo T."/>
        </authorList>
    </citation>
    <scope>NUCLEOTIDE SEQUENCE [LARGE SCALE GENOMIC DNA]</scope>
    <source>
        <strain evidence="4">KIRAN</strain>
    </source>
</reference>
<keyword evidence="4" id="KW-1185">Reference proteome</keyword>
<dbReference type="InterPro" id="IPR025665">
    <property type="entry name" value="Beta-barrel_OMP_2"/>
</dbReference>
<dbReference type="AlphaFoldDB" id="A0A399S177"/>
<dbReference type="Pfam" id="PF13568">
    <property type="entry name" value="OMP_b-brl_2"/>
    <property type="match status" value="1"/>
</dbReference>
<dbReference type="EMBL" id="QWGE01000003">
    <property type="protein sequence ID" value="RIJ37776.1"/>
    <property type="molecule type" value="Genomic_DNA"/>
</dbReference>
<feature type="domain" description="Outer membrane protein beta-barrel" evidence="2">
    <location>
        <begin position="37"/>
        <end position="171"/>
    </location>
</feature>
<name>A0A399S177_9BACT</name>
<dbReference type="RefSeq" id="WP_119432433.1">
    <property type="nucleotide sequence ID" value="NZ_QWGE01000003.1"/>
</dbReference>
<sequence length="189" mass="20653">MNKLYQLLAACALLFSFTASAQTTSPQQAKQKYTSIKIGPSLTTLAIKGASWQDMQPGAHVGLYFLFMENDKFGIQTEVQYSLQGAGVEQGHLTLHYINVPVLAKYFIEPKVSLQGGAYAGLLLSQRFARESRSAATNLDSKDYGLAYGISFGNESKATVSLRHQVGLANINDAKNQVFQLSVSYCLNK</sequence>
<proteinExistence type="predicted"/>
<organism evidence="3 4">
    <name type="scientific">Pontibacter oryzae</name>
    <dbReference type="NCBI Taxonomy" id="2304593"/>
    <lineage>
        <taxon>Bacteria</taxon>
        <taxon>Pseudomonadati</taxon>
        <taxon>Bacteroidota</taxon>
        <taxon>Cytophagia</taxon>
        <taxon>Cytophagales</taxon>
        <taxon>Hymenobacteraceae</taxon>
        <taxon>Pontibacter</taxon>
    </lineage>
</organism>
<dbReference type="OrthoDB" id="947434at2"/>
<feature type="chain" id="PRO_5017313020" evidence="1">
    <location>
        <begin position="22"/>
        <end position="189"/>
    </location>
</feature>
<evidence type="ECO:0000313" key="4">
    <source>
        <dbReference type="Proteomes" id="UP000266005"/>
    </source>
</evidence>
<evidence type="ECO:0000313" key="3">
    <source>
        <dbReference type="EMBL" id="RIJ37776.1"/>
    </source>
</evidence>